<protein>
    <submittedName>
        <fullName evidence="2">DinB family protein</fullName>
    </submittedName>
</protein>
<evidence type="ECO:0000259" key="1">
    <source>
        <dbReference type="Pfam" id="PF12867"/>
    </source>
</evidence>
<gene>
    <name evidence="2" type="ORF">QQ020_26360</name>
</gene>
<accession>A0ABT8LH68</accession>
<dbReference type="RefSeq" id="WP_346760967.1">
    <property type="nucleotide sequence ID" value="NZ_JAUJEB010000007.1"/>
</dbReference>
<dbReference type="Pfam" id="PF12867">
    <property type="entry name" value="DinB_2"/>
    <property type="match status" value="1"/>
</dbReference>
<organism evidence="2 3">
    <name type="scientific">Agaribacillus aureus</name>
    <dbReference type="NCBI Taxonomy" id="3051825"/>
    <lineage>
        <taxon>Bacteria</taxon>
        <taxon>Pseudomonadati</taxon>
        <taxon>Bacteroidota</taxon>
        <taxon>Cytophagia</taxon>
        <taxon>Cytophagales</taxon>
        <taxon>Splendidivirgaceae</taxon>
        <taxon>Agaribacillus</taxon>
    </lineage>
</organism>
<keyword evidence="3" id="KW-1185">Reference proteome</keyword>
<sequence length="187" mass="21035">MIEVNAYLSQLTTDTEEVITFIKTEVMNLDESRLSHKSDSRSWSILECIEHMNIATRHYIDIIAIKLPQALSKNTSPVKYFKSGLLGKLSIKAMSPTANQEIKSKVKTFSRFEPVTALSKGKSAVIGEFLQLNETLLDQLSKARHVNVNAIRIKSGIGSIIRFKLPDAFGFVVGHNQRHVLQIKRLL</sequence>
<feature type="domain" description="DinB-like" evidence="1">
    <location>
        <begin position="28"/>
        <end position="183"/>
    </location>
</feature>
<proteinExistence type="predicted"/>
<dbReference type="Proteomes" id="UP001172083">
    <property type="component" value="Unassembled WGS sequence"/>
</dbReference>
<evidence type="ECO:0000313" key="3">
    <source>
        <dbReference type="Proteomes" id="UP001172083"/>
    </source>
</evidence>
<dbReference type="InterPro" id="IPR034660">
    <property type="entry name" value="DinB/YfiT-like"/>
</dbReference>
<comment type="caution">
    <text evidence="2">The sequence shown here is derived from an EMBL/GenBank/DDBJ whole genome shotgun (WGS) entry which is preliminary data.</text>
</comment>
<name>A0ABT8LH68_9BACT</name>
<evidence type="ECO:0000313" key="2">
    <source>
        <dbReference type="EMBL" id="MDN5215628.1"/>
    </source>
</evidence>
<dbReference type="Gene3D" id="1.20.120.450">
    <property type="entry name" value="dinb family like domain"/>
    <property type="match status" value="1"/>
</dbReference>
<reference evidence="2" key="1">
    <citation type="submission" date="2023-06" db="EMBL/GenBank/DDBJ databases">
        <title>Genomic of Agaribacillus aureum.</title>
        <authorList>
            <person name="Wang G."/>
        </authorList>
    </citation>
    <scope>NUCLEOTIDE SEQUENCE</scope>
    <source>
        <strain evidence="2">BMA12</strain>
    </source>
</reference>
<dbReference type="SUPFAM" id="SSF109854">
    <property type="entry name" value="DinB/YfiT-like putative metalloenzymes"/>
    <property type="match status" value="1"/>
</dbReference>
<dbReference type="InterPro" id="IPR024775">
    <property type="entry name" value="DinB-like"/>
</dbReference>
<dbReference type="EMBL" id="JAUJEB010000007">
    <property type="protein sequence ID" value="MDN5215628.1"/>
    <property type="molecule type" value="Genomic_DNA"/>
</dbReference>